<feature type="region of interest" description="Disordered" evidence="10">
    <location>
        <begin position="30"/>
        <end position="54"/>
    </location>
</feature>
<evidence type="ECO:0000256" key="3">
    <source>
        <dbReference type="ARBA" id="ARBA00013286"/>
    </source>
</evidence>
<keyword evidence="4" id="KW-1003">Cell membrane</keyword>
<gene>
    <name evidence="12" type="ORF">TREES_T100021899</name>
</gene>
<accession>L9JBB4</accession>
<dbReference type="PANTHER" id="PTHR15029:SF0">
    <property type="entry name" value="CAMPATH-1 ANTIGEN"/>
    <property type="match status" value="1"/>
</dbReference>
<dbReference type="GO" id="GO:0007204">
    <property type="term" value="P:positive regulation of cytosolic calcium ion concentration"/>
    <property type="evidence" value="ECO:0007669"/>
    <property type="project" value="TreeGrafter"/>
</dbReference>
<keyword evidence="8" id="KW-0325">Glycoprotein</keyword>
<dbReference type="PANTHER" id="PTHR15029">
    <property type="entry name" value="CAMPATH-1 ANTIGEN"/>
    <property type="match status" value="1"/>
</dbReference>
<dbReference type="InterPro" id="IPR026643">
    <property type="entry name" value="CAMPATH-1"/>
</dbReference>
<reference evidence="13" key="1">
    <citation type="submission" date="2012-07" db="EMBL/GenBank/DDBJ databases">
        <title>Genome of the Chinese tree shrew, a rising model animal genetically related to primates.</title>
        <authorList>
            <person name="Zhang G."/>
            <person name="Fan Y."/>
            <person name="Yao Y."/>
            <person name="Huang Z."/>
        </authorList>
    </citation>
    <scope>NUCLEOTIDE SEQUENCE [LARGE SCALE GENOMIC DNA]</scope>
</reference>
<evidence type="ECO:0000256" key="10">
    <source>
        <dbReference type="SAM" id="MobiDB-lite"/>
    </source>
</evidence>
<dbReference type="GO" id="GO:0097225">
    <property type="term" value="C:sperm midpiece"/>
    <property type="evidence" value="ECO:0007669"/>
    <property type="project" value="TreeGrafter"/>
</dbReference>
<evidence type="ECO:0000256" key="1">
    <source>
        <dbReference type="ARBA" id="ARBA00002087"/>
    </source>
</evidence>
<dbReference type="EMBL" id="KB321095">
    <property type="protein sequence ID" value="ELW47653.1"/>
    <property type="molecule type" value="Genomic_DNA"/>
</dbReference>
<evidence type="ECO:0000256" key="6">
    <source>
        <dbReference type="ARBA" id="ARBA00022729"/>
    </source>
</evidence>
<name>L9JBB4_TUPCH</name>
<comment type="subcellular location">
    <subcellularLocation>
        <location evidence="2">Cell membrane</location>
        <topology evidence="2">Lipid-anchor</topology>
        <topology evidence="2">GPI-anchor</topology>
    </subcellularLocation>
</comment>
<proteinExistence type="predicted"/>
<evidence type="ECO:0000313" key="13">
    <source>
        <dbReference type="Proteomes" id="UP000011518"/>
    </source>
</evidence>
<keyword evidence="13" id="KW-1185">Reference proteome</keyword>
<evidence type="ECO:0000256" key="8">
    <source>
        <dbReference type="ARBA" id="ARBA00023180"/>
    </source>
</evidence>
<protein>
    <recommendedName>
        <fullName evidence="3">CAMPATH-1 antigen</fullName>
    </recommendedName>
</protein>
<dbReference type="Proteomes" id="UP000011518">
    <property type="component" value="Unassembled WGS sequence"/>
</dbReference>
<feature type="signal peptide" evidence="11">
    <location>
        <begin position="1"/>
        <end position="25"/>
    </location>
</feature>
<dbReference type="GO" id="GO:0005886">
    <property type="term" value="C:plasma membrane"/>
    <property type="evidence" value="ECO:0007669"/>
    <property type="project" value="UniProtKB-SubCell"/>
</dbReference>
<evidence type="ECO:0000256" key="11">
    <source>
        <dbReference type="SAM" id="SignalP"/>
    </source>
</evidence>
<sequence length="80" mass="8434">MKGFLFFLLTISLLIMIQLQPLVLTGSSTPPTKVSTRATAKKATKGAPAATSQGGPPVLSMAEGGYLLLLVNILTHFYLS</sequence>
<keyword evidence="6 11" id="KW-0732">Signal</keyword>
<evidence type="ECO:0000256" key="5">
    <source>
        <dbReference type="ARBA" id="ARBA00022622"/>
    </source>
</evidence>
<keyword evidence="9" id="KW-0449">Lipoprotein</keyword>
<organism evidence="12 13">
    <name type="scientific">Tupaia chinensis</name>
    <name type="common">Chinese tree shrew</name>
    <name type="synonym">Tupaia belangeri chinensis</name>
    <dbReference type="NCBI Taxonomy" id="246437"/>
    <lineage>
        <taxon>Eukaryota</taxon>
        <taxon>Metazoa</taxon>
        <taxon>Chordata</taxon>
        <taxon>Craniata</taxon>
        <taxon>Vertebrata</taxon>
        <taxon>Euteleostomi</taxon>
        <taxon>Mammalia</taxon>
        <taxon>Eutheria</taxon>
        <taxon>Euarchontoglires</taxon>
        <taxon>Scandentia</taxon>
        <taxon>Tupaiidae</taxon>
        <taxon>Tupaia</taxon>
    </lineage>
</organism>
<evidence type="ECO:0000313" key="12">
    <source>
        <dbReference type="EMBL" id="ELW47653.1"/>
    </source>
</evidence>
<dbReference type="GO" id="GO:0098552">
    <property type="term" value="C:side of membrane"/>
    <property type="evidence" value="ECO:0007669"/>
    <property type="project" value="UniProtKB-KW"/>
</dbReference>
<evidence type="ECO:0000256" key="7">
    <source>
        <dbReference type="ARBA" id="ARBA00023136"/>
    </source>
</evidence>
<keyword evidence="5" id="KW-0336">GPI-anchor</keyword>
<evidence type="ECO:0000256" key="9">
    <source>
        <dbReference type="ARBA" id="ARBA00023288"/>
    </source>
</evidence>
<reference evidence="13" key="2">
    <citation type="journal article" date="2013" name="Nat. Commun.">
        <title>Genome of the Chinese tree shrew.</title>
        <authorList>
            <person name="Fan Y."/>
            <person name="Huang Z.Y."/>
            <person name="Cao C.C."/>
            <person name="Chen C.S."/>
            <person name="Chen Y.X."/>
            <person name="Fan D.D."/>
            <person name="He J."/>
            <person name="Hou H.L."/>
            <person name="Hu L."/>
            <person name="Hu X.T."/>
            <person name="Jiang X.T."/>
            <person name="Lai R."/>
            <person name="Lang Y.S."/>
            <person name="Liang B."/>
            <person name="Liao S.G."/>
            <person name="Mu D."/>
            <person name="Ma Y.Y."/>
            <person name="Niu Y.Y."/>
            <person name="Sun X.Q."/>
            <person name="Xia J.Q."/>
            <person name="Xiao J."/>
            <person name="Xiong Z.Q."/>
            <person name="Xu L."/>
            <person name="Yang L."/>
            <person name="Zhang Y."/>
            <person name="Zhao W."/>
            <person name="Zhao X.D."/>
            <person name="Zheng Y.T."/>
            <person name="Zhou J.M."/>
            <person name="Zhu Y.B."/>
            <person name="Zhang G.J."/>
            <person name="Wang J."/>
            <person name="Yao Y.G."/>
        </authorList>
    </citation>
    <scope>NUCLEOTIDE SEQUENCE [LARGE SCALE GENOMIC DNA]</scope>
</reference>
<feature type="chain" id="PRO_5003999503" description="CAMPATH-1 antigen" evidence="11">
    <location>
        <begin position="26"/>
        <end position="80"/>
    </location>
</feature>
<comment type="function">
    <text evidence="1">May play a role in carrying and orienting carbohydrate, as well as having a more specific role.</text>
</comment>
<evidence type="ECO:0000256" key="4">
    <source>
        <dbReference type="ARBA" id="ARBA00022475"/>
    </source>
</evidence>
<dbReference type="InParanoid" id="L9JBB4"/>
<dbReference type="AlphaFoldDB" id="L9JBB4"/>
<keyword evidence="7" id="KW-0472">Membrane</keyword>
<evidence type="ECO:0000256" key="2">
    <source>
        <dbReference type="ARBA" id="ARBA00004609"/>
    </source>
</evidence>